<dbReference type="InterPro" id="IPR053395">
    <property type="entry name" value="Cas13a_endoribonuclease"/>
</dbReference>
<sequence>MPIVKKFGRSQTSLSDRKIVLKMETAARNIPDFLLSDPEAVIGQWASAMDKIAKKPKGKDKPSSYQRKFRERLGKAIWADLTGPEGPLRDVPAAELEDLRKRWDRRVHPYPDGTKDGPKPATPKGRLYTRFAGEVGYGKADAVAIARDIRIHLLETEFKTGGGTRDAGRAVRRASSIEKNVLKKARVPQRPKPPQEAAWSKEDEDRYFIPHDVARKIVLAAKAQEKEDHRVAWRTAAAVLFEHFGRIFQQDGRALSFAEAEKQMPGLLALHRAVEGYYRQALKRHRKDRREHEARPGREKGTGRRKVSAILPKDKTALLALIGHQHQNREIAALIRLGRILHYEAGRRGNSDMVANINRNWPADVSESHYWTSAGQIEIKRNEAFVRIWRSALSHANRTLGDWLSPDEVANDITMSWESKHEKSGKRKTGKLEENREEAEAHAPVIFGGSAERLGTGDDFQKTLEAICEVFSQLRHSSFHFRGLDGFKDALTKTVKTCDPGAVARLQDLHAEDQANREARLKEDLRGAHAELFLDEGRLAEIWALLHPKSTEKTLPPLPRYSRVVTRAENTCNGLKLPKSVNRESMKVPAIHCRYILTRLLYQSGFRTWIAEAPAAQLNRWIETATERAQKATVGITKNEADRARMVGQIKVPEGQGIRRFLDDLAGLTATEFRVQAGYESDREAARDQAAFLENLNCDVMALAFDKYLSDHKLGWLAGIDAESRPSETPLSNVDELPSSGSLGTPERWEAALYAVCHLIPVSEVGRLLHQLRRWSNGQKATPDGGRLERLFELYLDMHDAKFDGSTPLRDHDDLAVIFETTGIRDRVLPSSLQHGEHERLPLRGLREMLRFGNLRVLAPIFATAKVDQAMIGELEGLEARIGDAPSQVDRAQALRTEMHAALCKKRKLAHDDKKSVKDYLTSLQTVIRHRRLANHVRLTNHVRTNEILMSVMGRLADFSGIWERDLYFVTNALLYQAGLTPCDVFSKEPPKENRRSPLQEFENGQIVFALRKMQAQCDTHAGLVDQIKGETARLFHIAEGAPGNDPRIQNRNWFAHFNALKPKTGDRLDLTADMNRARDLMAYDRKLKNAVVSAIVTLLERENIVIAWTMKDHQLTDAVLAAKSIEHLKQNKIRENLRDERSLGYVAALFGGRVAEEAPDIMHDRTVFHLVGALTEEMEPAE</sequence>
<keyword evidence="4" id="KW-0378">Hydrolase</keyword>
<evidence type="ECO:0000256" key="6">
    <source>
        <dbReference type="ARBA" id="ARBA00023118"/>
    </source>
</evidence>
<gene>
    <name evidence="10" type="ORF">BYZ73_19505</name>
</gene>
<evidence type="ECO:0000256" key="5">
    <source>
        <dbReference type="ARBA" id="ARBA00022884"/>
    </source>
</evidence>
<evidence type="ECO:0000256" key="3">
    <source>
        <dbReference type="ARBA" id="ARBA00022759"/>
    </source>
</evidence>
<keyword evidence="3" id="KW-0255">Endonuclease</keyword>
<evidence type="ECO:0000256" key="4">
    <source>
        <dbReference type="ARBA" id="ARBA00022801"/>
    </source>
</evidence>
<dbReference type="NCBIfam" id="NF038188">
    <property type="entry name" value="cas13A_C2c2"/>
    <property type="match status" value="1"/>
</dbReference>
<dbReference type="EMBL" id="MUAV01000038">
    <property type="protein sequence ID" value="RAP39618.1"/>
    <property type="molecule type" value="Genomic_DNA"/>
</dbReference>
<dbReference type="Proteomes" id="UP000248659">
    <property type="component" value="Unassembled WGS sequence"/>
</dbReference>
<feature type="region of interest" description="Disordered" evidence="9">
    <location>
        <begin position="282"/>
        <end position="306"/>
    </location>
</feature>
<feature type="compositionally biased region" description="Basic and acidic residues" evidence="9">
    <location>
        <begin position="430"/>
        <end position="440"/>
    </location>
</feature>
<evidence type="ECO:0000256" key="8">
    <source>
        <dbReference type="ARBA" id="ARBA00044792"/>
    </source>
</evidence>
<evidence type="ECO:0000256" key="9">
    <source>
        <dbReference type="SAM" id="MobiDB-lite"/>
    </source>
</evidence>
<reference evidence="10 11" key="1">
    <citation type="submission" date="2017-01" db="EMBL/GenBank/DDBJ databases">
        <title>Genome sequence of Rhodovulum viride JA756.</title>
        <authorList>
            <person name="Lakshmi K.V."/>
            <person name="Tushar L.D."/>
            <person name="Sasikala C."/>
            <person name="Venkataramana C."/>
        </authorList>
    </citation>
    <scope>NUCLEOTIDE SEQUENCE [LARGE SCALE GENOMIC DNA]</scope>
    <source>
        <strain evidence="10 11">JA756</strain>
    </source>
</reference>
<comment type="caution">
    <text evidence="10">The sequence shown here is derived from an EMBL/GenBank/DDBJ whole genome shotgun (WGS) entry which is preliminary data.</text>
</comment>
<accession>A0ABX9DE47</accession>
<dbReference type="RefSeq" id="WP_112317339.1">
    <property type="nucleotide sequence ID" value="NZ_MUAV01000038.1"/>
</dbReference>
<evidence type="ECO:0000256" key="7">
    <source>
        <dbReference type="ARBA" id="ARBA00044753"/>
    </source>
</evidence>
<evidence type="ECO:0000313" key="10">
    <source>
        <dbReference type="EMBL" id="RAP39618.1"/>
    </source>
</evidence>
<comment type="similarity">
    <text evidence="7">Belongs to the CRISPR-associated endoribonuclease Cas13a family.</text>
</comment>
<keyword evidence="1" id="KW-0540">Nuclease</keyword>
<evidence type="ECO:0000256" key="2">
    <source>
        <dbReference type="ARBA" id="ARBA00022737"/>
    </source>
</evidence>
<keyword evidence="11" id="KW-1185">Reference proteome</keyword>
<organism evidence="10 11">
    <name type="scientific">Rhodovulum viride</name>
    <dbReference type="NCBI Taxonomy" id="1231134"/>
    <lineage>
        <taxon>Bacteria</taxon>
        <taxon>Pseudomonadati</taxon>
        <taxon>Pseudomonadota</taxon>
        <taxon>Alphaproteobacteria</taxon>
        <taxon>Rhodobacterales</taxon>
        <taxon>Paracoccaceae</taxon>
        <taxon>Rhodovulum</taxon>
    </lineage>
</organism>
<keyword evidence="5" id="KW-0694">RNA-binding</keyword>
<feature type="compositionally biased region" description="Basic and acidic residues" evidence="9">
    <location>
        <begin position="290"/>
        <end position="302"/>
    </location>
</feature>
<name>A0ABX9DE47_9RHOB</name>
<feature type="region of interest" description="Disordered" evidence="9">
    <location>
        <begin position="416"/>
        <end position="440"/>
    </location>
</feature>
<protein>
    <recommendedName>
        <fullName evidence="8">CRISPR-associated endoribonuclease Cas13a</fullName>
    </recommendedName>
</protein>
<evidence type="ECO:0000256" key="1">
    <source>
        <dbReference type="ARBA" id="ARBA00022722"/>
    </source>
</evidence>
<evidence type="ECO:0000313" key="11">
    <source>
        <dbReference type="Proteomes" id="UP000248659"/>
    </source>
</evidence>
<keyword evidence="6" id="KW-0051">Antiviral defense</keyword>
<proteinExistence type="inferred from homology"/>
<keyword evidence="2" id="KW-0677">Repeat</keyword>